<evidence type="ECO:0000313" key="2">
    <source>
        <dbReference type="EMBL" id="WZK89853.1"/>
    </source>
</evidence>
<accession>A0ABZ2XVE5</accession>
<dbReference type="EMBL" id="CP123584">
    <property type="protein sequence ID" value="WZK89853.1"/>
    <property type="molecule type" value="Genomic_DNA"/>
</dbReference>
<name>A0ABZ2XVE5_9RHOB</name>
<reference evidence="2 3" key="1">
    <citation type="submission" date="2023-04" db="EMBL/GenBank/DDBJ databases">
        <title>Complete genome sequence of Alisedimentitalea scapharcae.</title>
        <authorList>
            <person name="Rong J.-C."/>
            <person name="Yi M.-L."/>
            <person name="Zhao Q."/>
        </authorList>
    </citation>
    <scope>NUCLEOTIDE SEQUENCE [LARGE SCALE GENOMIC DNA]</scope>
    <source>
        <strain evidence="2 3">KCTC 42119</strain>
    </source>
</reference>
<keyword evidence="1" id="KW-1133">Transmembrane helix</keyword>
<proteinExistence type="predicted"/>
<keyword evidence="1" id="KW-0472">Membrane</keyword>
<sequence>MDSDLALIVGLVVAALAVPSTVSALSDGRRPVAGMLTFLIAAGLILVAMVSNSGGYRFSEIPDVFFGVLARYLP</sequence>
<keyword evidence="3" id="KW-1185">Reference proteome</keyword>
<dbReference type="Proteomes" id="UP001623232">
    <property type="component" value="Chromosome"/>
</dbReference>
<keyword evidence="1" id="KW-0812">Transmembrane</keyword>
<evidence type="ECO:0000313" key="3">
    <source>
        <dbReference type="Proteomes" id="UP001623232"/>
    </source>
</evidence>
<evidence type="ECO:0000256" key="1">
    <source>
        <dbReference type="SAM" id="Phobius"/>
    </source>
</evidence>
<dbReference type="RefSeq" id="WP_406648315.1">
    <property type="nucleotide sequence ID" value="NZ_CP123584.1"/>
</dbReference>
<protein>
    <recommendedName>
        <fullName evidence="4">50S ribosomal protein L35</fullName>
    </recommendedName>
</protein>
<feature type="transmembrane region" description="Helical" evidence="1">
    <location>
        <begin position="34"/>
        <end position="51"/>
    </location>
</feature>
<organism evidence="2 3">
    <name type="scientific">Aliisedimentitalea scapharcae</name>
    <dbReference type="NCBI Taxonomy" id="1524259"/>
    <lineage>
        <taxon>Bacteria</taxon>
        <taxon>Pseudomonadati</taxon>
        <taxon>Pseudomonadota</taxon>
        <taxon>Alphaproteobacteria</taxon>
        <taxon>Rhodobacterales</taxon>
        <taxon>Roseobacteraceae</taxon>
        <taxon>Aliisedimentitalea</taxon>
    </lineage>
</organism>
<gene>
    <name evidence="2" type="ORF">QEZ52_04700</name>
</gene>
<evidence type="ECO:0008006" key="4">
    <source>
        <dbReference type="Google" id="ProtNLM"/>
    </source>
</evidence>